<dbReference type="PANTHER" id="PTHR23080">
    <property type="entry name" value="THAP DOMAIN PROTEIN"/>
    <property type="match status" value="1"/>
</dbReference>
<keyword evidence="10" id="KW-1185">Reference proteome</keyword>
<name>A0AAW1L1S5_POPJA</name>
<dbReference type="GO" id="GO:0008270">
    <property type="term" value="F:zinc ion binding"/>
    <property type="evidence" value="ECO:0007669"/>
    <property type="project" value="UniProtKB-KW"/>
</dbReference>
<keyword evidence="4" id="KW-0862">Zinc</keyword>
<evidence type="ECO:0000256" key="2">
    <source>
        <dbReference type="ARBA" id="ARBA00022723"/>
    </source>
</evidence>
<dbReference type="Gene3D" id="3.30.70.270">
    <property type="match status" value="1"/>
</dbReference>
<dbReference type="GO" id="GO:0071897">
    <property type="term" value="P:DNA biosynthetic process"/>
    <property type="evidence" value="ECO:0007669"/>
    <property type="project" value="UniProtKB-ARBA"/>
</dbReference>
<organism evidence="9 10">
    <name type="scientific">Popillia japonica</name>
    <name type="common">Japanese beetle</name>
    <dbReference type="NCBI Taxonomy" id="7064"/>
    <lineage>
        <taxon>Eukaryota</taxon>
        <taxon>Metazoa</taxon>
        <taxon>Ecdysozoa</taxon>
        <taxon>Arthropoda</taxon>
        <taxon>Hexapoda</taxon>
        <taxon>Insecta</taxon>
        <taxon>Pterygota</taxon>
        <taxon>Neoptera</taxon>
        <taxon>Endopterygota</taxon>
        <taxon>Coleoptera</taxon>
        <taxon>Polyphaga</taxon>
        <taxon>Scarabaeiformia</taxon>
        <taxon>Scarabaeidae</taxon>
        <taxon>Rutelinae</taxon>
        <taxon>Popillia</taxon>
    </lineage>
</organism>
<keyword evidence="9" id="KW-0378">Hydrolase</keyword>
<feature type="domain" description="Reverse transcriptase" evidence="7">
    <location>
        <begin position="384"/>
        <end position="605"/>
    </location>
</feature>
<comment type="caution">
    <text evidence="9">The sequence shown here is derived from an EMBL/GenBank/DDBJ whole genome shotgun (WGS) entry which is preliminary data.</text>
</comment>
<keyword evidence="9" id="KW-0255">Endonuclease</keyword>
<comment type="cofactor">
    <cofactor evidence="1">
        <name>a divalent metal cation</name>
        <dbReference type="ChEBI" id="CHEBI:60240"/>
    </cofactor>
</comment>
<dbReference type="InterPro" id="IPR006612">
    <property type="entry name" value="THAP_Znf"/>
</dbReference>
<accession>A0AAW1L1S5</accession>
<dbReference type="SUPFAM" id="SSF57716">
    <property type="entry name" value="Glucocorticoid receptor-like (DNA-binding domain)"/>
    <property type="match status" value="1"/>
</dbReference>
<dbReference type="AlphaFoldDB" id="A0AAW1L1S5"/>
<dbReference type="GO" id="GO:0003677">
    <property type="term" value="F:DNA binding"/>
    <property type="evidence" value="ECO:0007669"/>
    <property type="project" value="UniProtKB-UniRule"/>
</dbReference>
<evidence type="ECO:0000256" key="6">
    <source>
        <dbReference type="PROSITE-ProRule" id="PRU00309"/>
    </source>
</evidence>
<evidence type="ECO:0000256" key="4">
    <source>
        <dbReference type="ARBA" id="ARBA00022833"/>
    </source>
</evidence>
<dbReference type="InterPro" id="IPR027806">
    <property type="entry name" value="HARBI1_dom"/>
</dbReference>
<protein>
    <submittedName>
        <fullName evidence="9">DDE superfamily endonuclease</fullName>
    </submittedName>
</protein>
<evidence type="ECO:0000256" key="1">
    <source>
        <dbReference type="ARBA" id="ARBA00001968"/>
    </source>
</evidence>
<dbReference type="Gene3D" id="3.10.10.10">
    <property type="entry name" value="HIV Type 1 Reverse Transcriptase, subunit A, domain 1"/>
    <property type="match status" value="1"/>
</dbReference>
<dbReference type="Proteomes" id="UP001458880">
    <property type="component" value="Unassembled WGS sequence"/>
</dbReference>
<dbReference type="InterPro" id="IPR043128">
    <property type="entry name" value="Rev_trsase/Diguanyl_cyclase"/>
</dbReference>
<dbReference type="InterPro" id="IPR000477">
    <property type="entry name" value="RT_dom"/>
</dbReference>
<dbReference type="CDD" id="cd01647">
    <property type="entry name" value="RT_LTR"/>
    <property type="match status" value="1"/>
</dbReference>
<gene>
    <name evidence="9" type="ORF">QE152_g19143</name>
</gene>
<dbReference type="SUPFAM" id="SSF56672">
    <property type="entry name" value="DNA/RNA polymerases"/>
    <property type="match status" value="1"/>
</dbReference>
<keyword evidence="3 6" id="KW-0863">Zinc-finger</keyword>
<dbReference type="PANTHER" id="PTHR23080:SF133">
    <property type="entry name" value="SI:CH211-262I1.5-RELATED"/>
    <property type="match status" value="1"/>
</dbReference>
<dbReference type="PROSITE" id="PS50878">
    <property type="entry name" value="RT_POL"/>
    <property type="match status" value="1"/>
</dbReference>
<keyword evidence="5 6" id="KW-0238">DNA-binding</keyword>
<feature type="domain" description="THAP-type" evidence="8">
    <location>
        <begin position="522"/>
        <end position="606"/>
    </location>
</feature>
<proteinExistence type="predicted"/>
<dbReference type="Pfam" id="PF00078">
    <property type="entry name" value="RVT_1"/>
    <property type="match status" value="1"/>
</dbReference>
<dbReference type="InterPro" id="IPR043502">
    <property type="entry name" value="DNA/RNA_pol_sf"/>
</dbReference>
<evidence type="ECO:0000259" key="8">
    <source>
        <dbReference type="PROSITE" id="PS50950"/>
    </source>
</evidence>
<dbReference type="PROSITE" id="PS50950">
    <property type="entry name" value="ZF_THAP"/>
    <property type="match status" value="1"/>
</dbReference>
<evidence type="ECO:0000256" key="5">
    <source>
        <dbReference type="ARBA" id="ARBA00023125"/>
    </source>
</evidence>
<dbReference type="Pfam" id="PF13359">
    <property type="entry name" value="DDE_Tnp_4"/>
    <property type="match status" value="1"/>
</dbReference>
<evidence type="ECO:0000313" key="10">
    <source>
        <dbReference type="Proteomes" id="UP001458880"/>
    </source>
</evidence>
<evidence type="ECO:0000313" key="9">
    <source>
        <dbReference type="EMBL" id="KAK9727489.1"/>
    </source>
</evidence>
<evidence type="ECO:0000259" key="7">
    <source>
        <dbReference type="PROSITE" id="PS50878"/>
    </source>
</evidence>
<dbReference type="Pfam" id="PF05485">
    <property type="entry name" value="THAP"/>
    <property type="match status" value="1"/>
</dbReference>
<sequence length="860" mass="97670">MSETGKSAGNPVAVEVKMDGSQQSHITVQDIIQIVTSTLSNDQSRIKLSNLEIAALLPEFGGGIEEDATSWFQRVETVKLAHNVSEKVVIPIVIGKFKGPVLSWYYSKPEYASLTYNELKTKVISMFGCRENRIALMRKFDSRKWKRSESFFNYYQDKHNFTPKKKPNQREPDSTTLLVERDPQVVPAYQISARFGFNEEEFSAILDTGSGISLVKCKNIPDARFGFNEEEFSAILDTGSGISLVKCKNIPDEPVKPYSSTTRFTGRDFISSSLINVKFDGNNVTIENNCVIDNELFLIDVDIDVTKDLISNLNIGKDISFEQRHDFIHMFNSAYIQPARTNSIGLDFVATIKVELNHDKFFYRPRRLSYADKQTVHEITNDLVNRGIIRKCSSPYASPIVLVNKKNGAKRMCVDYRDLNKIVVKDRFPIPNIVDQIDGLHGKKWFSKLDLKDAFHNIKLDSASTQYTSFVTFEGQFEYLKLPFGFCNSPSIFARFVSDLKEKVEFSTHFIFASICRIHFKMGMCWIPGCTHYNNRETWCTHYNNRETCTFFTFPKPETKEYAQWVKLIRRDAKPGPGARVCSCHFEGGLRENLPTKFPWNVGTLFQQHHLSPEKKKARTRVLETEYAVLPSTSKVQEADLAVNTEHCEPSVSTSTQSDPLPSTALLEAENYLLGRTVEELQQRTSSIPFSLLLKRIELVCQVQKSTYSTYKQRNTWKGLVGVAPNGVVTFVSKLYPGSTSDKKIVQHCGILQHLEAGDLILADKGFLIHDILPAGVSLNIPPFLTTSQFTEEQVRRTASIAKARVHVERAIRRMKCYSILNFIPDSLIPEASIVFRVVGALTNLQYPLIKEVEEYYITS</sequence>
<keyword evidence="9" id="KW-0540">Nuclease</keyword>
<keyword evidence="2" id="KW-0479">Metal-binding</keyword>
<dbReference type="EMBL" id="JASPKY010000178">
    <property type="protein sequence ID" value="KAK9727489.1"/>
    <property type="molecule type" value="Genomic_DNA"/>
</dbReference>
<evidence type="ECO:0000256" key="3">
    <source>
        <dbReference type="ARBA" id="ARBA00022771"/>
    </source>
</evidence>
<dbReference type="GO" id="GO:0004519">
    <property type="term" value="F:endonuclease activity"/>
    <property type="evidence" value="ECO:0007669"/>
    <property type="project" value="UniProtKB-KW"/>
</dbReference>
<reference evidence="9 10" key="1">
    <citation type="journal article" date="2024" name="BMC Genomics">
        <title>De novo assembly and annotation of Popillia japonica's genome with initial clues to its potential as an invasive pest.</title>
        <authorList>
            <person name="Cucini C."/>
            <person name="Boschi S."/>
            <person name="Funari R."/>
            <person name="Cardaioli E."/>
            <person name="Iannotti N."/>
            <person name="Marturano G."/>
            <person name="Paoli F."/>
            <person name="Bruttini M."/>
            <person name="Carapelli A."/>
            <person name="Frati F."/>
            <person name="Nardi F."/>
        </authorList>
    </citation>
    <scope>NUCLEOTIDE SEQUENCE [LARGE SCALE GENOMIC DNA]</scope>
    <source>
        <strain evidence="9">DMR45628</strain>
    </source>
</reference>